<evidence type="ECO:0000256" key="8">
    <source>
        <dbReference type="ARBA" id="ARBA00023125"/>
    </source>
</evidence>
<dbReference type="PROSITE" id="PS00028">
    <property type="entry name" value="ZINC_FINGER_C2H2_1"/>
    <property type="match status" value="4"/>
</dbReference>
<organism evidence="13 14">
    <name type="scientific">Mya arenaria</name>
    <name type="common">Soft-shell clam</name>
    <dbReference type="NCBI Taxonomy" id="6604"/>
    <lineage>
        <taxon>Eukaryota</taxon>
        <taxon>Metazoa</taxon>
        <taxon>Spiralia</taxon>
        <taxon>Lophotrochozoa</taxon>
        <taxon>Mollusca</taxon>
        <taxon>Bivalvia</taxon>
        <taxon>Autobranchia</taxon>
        <taxon>Heteroconchia</taxon>
        <taxon>Euheterodonta</taxon>
        <taxon>Imparidentia</taxon>
        <taxon>Neoheterodontei</taxon>
        <taxon>Myida</taxon>
        <taxon>Myoidea</taxon>
        <taxon>Myidae</taxon>
        <taxon>Mya</taxon>
    </lineage>
</organism>
<evidence type="ECO:0000256" key="10">
    <source>
        <dbReference type="ARBA" id="ARBA00023242"/>
    </source>
</evidence>
<evidence type="ECO:0000313" key="14">
    <source>
        <dbReference type="Proteomes" id="UP001164746"/>
    </source>
</evidence>
<evidence type="ECO:0000256" key="6">
    <source>
        <dbReference type="ARBA" id="ARBA00022833"/>
    </source>
</evidence>
<keyword evidence="6" id="KW-0862">Zinc</keyword>
<evidence type="ECO:0000256" key="3">
    <source>
        <dbReference type="ARBA" id="ARBA00022723"/>
    </source>
</evidence>
<keyword evidence="5 11" id="KW-0863">Zinc-finger</keyword>
<feature type="domain" description="C2H2-type" evidence="12">
    <location>
        <begin position="60"/>
        <end position="87"/>
    </location>
</feature>
<evidence type="ECO:0000256" key="9">
    <source>
        <dbReference type="ARBA" id="ARBA00023163"/>
    </source>
</evidence>
<dbReference type="SUPFAM" id="SSF57667">
    <property type="entry name" value="beta-beta-alpha zinc fingers"/>
    <property type="match status" value="2"/>
</dbReference>
<gene>
    <name evidence="13" type="ORF">MAR_032735</name>
</gene>
<keyword evidence="7" id="KW-0805">Transcription regulation</keyword>
<evidence type="ECO:0000259" key="12">
    <source>
        <dbReference type="PROSITE" id="PS50157"/>
    </source>
</evidence>
<dbReference type="InterPro" id="IPR013087">
    <property type="entry name" value="Znf_C2H2_type"/>
</dbReference>
<comment type="similarity">
    <text evidence="2">Belongs to the krueppel C2H2-type zinc-finger protein family.</text>
</comment>
<dbReference type="Gene3D" id="3.30.160.60">
    <property type="entry name" value="Classic Zinc Finger"/>
    <property type="match status" value="4"/>
</dbReference>
<dbReference type="Proteomes" id="UP001164746">
    <property type="component" value="Chromosome 10"/>
</dbReference>
<evidence type="ECO:0000256" key="11">
    <source>
        <dbReference type="PROSITE-ProRule" id="PRU00042"/>
    </source>
</evidence>
<proteinExistence type="inferred from homology"/>
<protein>
    <submittedName>
        <fullName evidence="13">ZNF91-like protein</fullName>
    </submittedName>
</protein>
<evidence type="ECO:0000256" key="2">
    <source>
        <dbReference type="ARBA" id="ARBA00006991"/>
    </source>
</evidence>
<accession>A0ABY7FBI8</accession>
<name>A0ABY7FBI8_MYAAR</name>
<dbReference type="PANTHER" id="PTHR24393">
    <property type="entry name" value="ZINC FINGER PROTEIN"/>
    <property type="match status" value="1"/>
</dbReference>
<dbReference type="InterPro" id="IPR036236">
    <property type="entry name" value="Znf_C2H2_sf"/>
</dbReference>
<evidence type="ECO:0000256" key="5">
    <source>
        <dbReference type="ARBA" id="ARBA00022771"/>
    </source>
</evidence>
<keyword evidence="10" id="KW-0539">Nucleus</keyword>
<dbReference type="PANTHER" id="PTHR24393:SF15">
    <property type="entry name" value="IP01243P-RELATED"/>
    <property type="match status" value="1"/>
</dbReference>
<feature type="domain" description="C2H2-type" evidence="12">
    <location>
        <begin position="166"/>
        <end position="194"/>
    </location>
</feature>
<evidence type="ECO:0000256" key="7">
    <source>
        <dbReference type="ARBA" id="ARBA00023015"/>
    </source>
</evidence>
<keyword evidence="4" id="KW-0677">Repeat</keyword>
<dbReference type="Pfam" id="PF00096">
    <property type="entry name" value="zf-C2H2"/>
    <property type="match status" value="4"/>
</dbReference>
<sequence>MCMVKWSRLTKNDYHIHSMLNHISHACTTLADKEKYQNRFCLFLFQWKLFPFAKPNWKEHKCDFCGKIFPTPSKLAVHVRVHTGEKPFKCSACGKEFNQKGTLKSHAFKFHFEQFAEEWSVLHVTLLYPVLNISAPFRRCQFCGKAFRTPSLLKRHIRIHTGEKPFSCPICERGFTQKSSMKSHLFLSHKEQIAQLSENQ</sequence>
<dbReference type="SMART" id="SM00355">
    <property type="entry name" value="ZnF_C2H2"/>
    <property type="match status" value="4"/>
</dbReference>
<comment type="subcellular location">
    <subcellularLocation>
        <location evidence="1">Nucleus</location>
    </subcellularLocation>
</comment>
<evidence type="ECO:0000313" key="13">
    <source>
        <dbReference type="EMBL" id="WAR18141.1"/>
    </source>
</evidence>
<dbReference type="PROSITE" id="PS50157">
    <property type="entry name" value="ZINC_FINGER_C2H2_2"/>
    <property type="match status" value="4"/>
</dbReference>
<reference evidence="13" key="1">
    <citation type="submission" date="2022-11" db="EMBL/GenBank/DDBJ databases">
        <title>Centuries of genome instability and evolution in soft-shell clam transmissible cancer (bioRxiv).</title>
        <authorList>
            <person name="Hart S.F.M."/>
            <person name="Yonemitsu M.A."/>
            <person name="Giersch R.M."/>
            <person name="Beal B.F."/>
            <person name="Arriagada G."/>
            <person name="Davis B.W."/>
            <person name="Ostrander E.A."/>
            <person name="Goff S.P."/>
            <person name="Metzger M.J."/>
        </authorList>
    </citation>
    <scope>NUCLEOTIDE SEQUENCE</scope>
    <source>
        <strain evidence="13">MELC-2E11</strain>
        <tissue evidence="13">Siphon/mantle</tissue>
    </source>
</reference>
<keyword evidence="3" id="KW-0479">Metal-binding</keyword>
<evidence type="ECO:0000256" key="4">
    <source>
        <dbReference type="ARBA" id="ARBA00022737"/>
    </source>
</evidence>
<keyword evidence="9" id="KW-0804">Transcription</keyword>
<feature type="domain" description="C2H2-type" evidence="12">
    <location>
        <begin position="88"/>
        <end position="116"/>
    </location>
</feature>
<keyword evidence="14" id="KW-1185">Reference proteome</keyword>
<feature type="domain" description="C2H2-type" evidence="12">
    <location>
        <begin position="138"/>
        <end position="165"/>
    </location>
</feature>
<dbReference type="EMBL" id="CP111021">
    <property type="protein sequence ID" value="WAR18141.1"/>
    <property type="molecule type" value="Genomic_DNA"/>
</dbReference>
<keyword evidence="8" id="KW-0238">DNA-binding</keyword>
<evidence type="ECO:0000256" key="1">
    <source>
        <dbReference type="ARBA" id="ARBA00004123"/>
    </source>
</evidence>